<sequence length="137" mass="13954">VLNGFISEVGLVKGMDRSFSCTDLATTGAGPQALTAGSRGRGIPGQRSLQGLSSSLGALARPSRRNMPKRSGSVAALTDSKSQPCLMAPALLALARGDAAPRVLPQRRAPPGVGATGARAELSQGYSSSIGIARRVR</sequence>
<organism evidence="2 3">
    <name type="scientific">Polarella glacialis</name>
    <name type="common">Dinoflagellate</name>
    <dbReference type="NCBI Taxonomy" id="89957"/>
    <lineage>
        <taxon>Eukaryota</taxon>
        <taxon>Sar</taxon>
        <taxon>Alveolata</taxon>
        <taxon>Dinophyceae</taxon>
        <taxon>Suessiales</taxon>
        <taxon>Suessiaceae</taxon>
        <taxon>Polarella</taxon>
    </lineage>
</organism>
<evidence type="ECO:0000313" key="3">
    <source>
        <dbReference type="Proteomes" id="UP000654075"/>
    </source>
</evidence>
<dbReference type="Proteomes" id="UP000654075">
    <property type="component" value="Unassembled WGS sequence"/>
</dbReference>
<keyword evidence="3" id="KW-1185">Reference proteome</keyword>
<evidence type="ECO:0000313" key="2">
    <source>
        <dbReference type="EMBL" id="CAE8588360.1"/>
    </source>
</evidence>
<gene>
    <name evidence="2" type="ORF">PGLA1383_LOCUS7161</name>
</gene>
<reference evidence="2" key="1">
    <citation type="submission" date="2021-02" db="EMBL/GenBank/DDBJ databases">
        <authorList>
            <person name="Dougan E. K."/>
            <person name="Rhodes N."/>
            <person name="Thang M."/>
            <person name="Chan C."/>
        </authorList>
    </citation>
    <scope>NUCLEOTIDE SEQUENCE</scope>
</reference>
<feature type="region of interest" description="Disordered" evidence="1">
    <location>
        <begin position="30"/>
        <end position="79"/>
    </location>
</feature>
<accession>A0A813DSI4</accession>
<protein>
    <submittedName>
        <fullName evidence="2">Uncharacterized protein</fullName>
    </submittedName>
</protein>
<feature type="non-terminal residue" evidence="2">
    <location>
        <position position="137"/>
    </location>
</feature>
<dbReference type="AlphaFoldDB" id="A0A813DSI4"/>
<comment type="caution">
    <text evidence="2">The sequence shown here is derived from an EMBL/GenBank/DDBJ whole genome shotgun (WGS) entry which is preliminary data.</text>
</comment>
<feature type="compositionally biased region" description="Low complexity" evidence="1">
    <location>
        <begin position="44"/>
        <end position="61"/>
    </location>
</feature>
<proteinExistence type="predicted"/>
<evidence type="ECO:0000256" key="1">
    <source>
        <dbReference type="SAM" id="MobiDB-lite"/>
    </source>
</evidence>
<dbReference type="EMBL" id="CAJNNV010003092">
    <property type="protein sequence ID" value="CAE8588360.1"/>
    <property type="molecule type" value="Genomic_DNA"/>
</dbReference>
<name>A0A813DSI4_POLGL</name>